<feature type="compositionally biased region" description="Basic and acidic residues" evidence="1">
    <location>
        <begin position="11"/>
        <end position="24"/>
    </location>
</feature>
<dbReference type="EMBL" id="ML733668">
    <property type="protein sequence ID" value="KAB8213196.1"/>
    <property type="molecule type" value="Genomic_DNA"/>
</dbReference>
<sequence length="110" mass="12738">MERGATALSGQEEKVPSHRFPPDDTKTRTIYFKGDKCTQLQRYGQKYSLLERKELILSPLRCSSAKSVYQFSRCAYKLIWSSIERATMKPIEMDALVAFAEATFNKEYQK</sequence>
<feature type="region of interest" description="Disordered" evidence="1">
    <location>
        <begin position="1"/>
        <end position="24"/>
    </location>
</feature>
<accession>A0A5N6E6J6</accession>
<dbReference type="Proteomes" id="UP000326799">
    <property type="component" value="Unassembled WGS sequence"/>
</dbReference>
<evidence type="ECO:0000256" key="1">
    <source>
        <dbReference type="SAM" id="MobiDB-lite"/>
    </source>
</evidence>
<proteinExistence type="predicted"/>
<name>A0A5N6E6J6_9EURO</name>
<reference evidence="2 3" key="1">
    <citation type="submission" date="2019-04" db="EMBL/GenBank/DDBJ databases">
        <title>Fungal friends and foes A comparative genomics study of 23 Aspergillus species from section Flavi.</title>
        <authorList>
            <consortium name="DOE Joint Genome Institute"/>
            <person name="Kjaerbolling I."/>
            <person name="Vesth T.C."/>
            <person name="Frisvad J.C."/>
            <person name="Nybo J.L."/>
            <person name="Theobald S."/>
            <person name="Kildgaard S."/>
            <person name="Petersen T.I."/>
            <person name="Kuo A."/>
            <person name="Sato A."/>
            <person name="Lyhne E.K."/>
            <person name="Kogle M.E."/>
            <person name="Wiebenga A."/>
            <person name="Kun R.S."/>
            <person name="Lubbers R.J."/>
            <person name="Makela M.R."/>
            <person name="Barry K."/>
            <person name="Chovatia M."/>
            <person name="Clum A."/>
            <person name="Daum C."/>
            <person name="Haridas S."/>
            <person name="He G."/>
            <person name="LaButti K."/>
            <person name="Lipzen A."/>
            <person name="Mondo S."/>
            <person name="Pangilinan J."/>
            <person name="Riley R."/>
            <person name="Salamov A."/>
            <person name="Simmons B.A."/>
            <person name="Magnuson J.K."/>
            <person name="Henrissat B."/>
            <person name="Mortensen U.H."/>
            <person name="Larsen T.O."/>
            <person name="De vries R.P."/>
            <person name="Grigoriev I.V."/>
            <person name="Machida M."/>
            <person name="Baker S.E."/>
            <person name="Andersen M.R."/>
        </authorList>
    </citation>
    <scope>NUCLEOTIDE SEQUENCE [LARGE SCALE GENOMIC DNA]</scope>
    <source>
        <strain evidence="2 3">CBS 126849</strain>
    </source>
</reference>
<dbReference type="AlphaFoldDB" id="A0A5N6E6J6"/>
<evidence type="ECO:0000313" key="2">
    <source>
        <dbReference type="EMBL" id="KAB8213196.1"/>
    </source>
</evidence>
<protein>
    <submittedName>
        <fullName evidence="2">Uncharacterized protein</fullName>
    </submittedName>
</protein>
<organism evidence="2 3">
    <name type="scientific">Aspergillus novoparasiticus</name>
    <dbReference type="NCBI Taxonomy" id="986946"/>
    <lineage>
        <taxon>Eukaryota</taxon>
        <taxon>Fungi</taxon>
        <taxon>Dikarya</taxon>
        <taxon>Ascomycota</taxon>
        <taxon>Pezizomycotina</taxon>
        <taxon>Eurotiomycetes</taxon>
        <taxon>Eurotiomycetidae</taxon>
        <taxon>Eurotiales</taxon>
        <taxon>Aspergillaceae</taxon>
        <taxon>Aspergillus</taxon>
        <taxon>Aspergillus subgen. Circumdati</taxon>
    </lineage>
</organism>
<gene>
    <name evidence="2" type="ORF">BDV33DRAFT_73519</name>
</gene>
<evidence type="ECO:0000313" key="3">
    <source>
        <dbReference type="Proteomes" id="UP000326799"/>
    </source>
</evidence>
<keyword evidence="3" id="KW-1185">Reference proteome</keyword>